<dbReference type="PROSITE" id="PS50054">
    <property type="entry name" value="TYR_PHOSPHATASE_DUAL"/>
    <property type="match status" value="1"/>
</dbReference>
<evidence type="ECO:0000313" key="8">
    <source>
        <dbReference type="EMBL" id="KZS86843.1"/>
    </source>
</evidence>
<dbReference type="GO" id="GO:0008138">
    <property type="term" value="F:protein tyrosine/serine/threonine phosphatase activity"/>
    <property type="evidence" value="ECO:0007669"/>
    <property type="project" value="TreeGrafter"/>
</dbReference>
<evidence type="ECO:0000256" key="4">
    <source>
        <dbReference type="ARBA" id="ARBA00022912"/>
    </source>
</evidence>
<dbReference type="PANTHER" id="PTHR45848">
    <property type="entry name" value="DUAL SPECIFICITY PROTEIN PHOSPHATASE 12 FAMILY MEMBER"/>
    <property type="match status" value="1"/>
</dbReference>
<feature type="domain" description="Tyrosine specific protein phosphatases" evidence="7">
    <location>
        <begin position="104"/>
        <end position="158"/>
    </location>
</feature>
<dbReference type="CDD" id="cd14498">
    <property type="entry name" value="DSP"/>
    <property type="match status" value="1"/>
</dbReference>
<dbReference type="InterPro" id="IPR000340">
    <property type="entry name" value="Dual-sp_phosphatase_cat-dom"/>
</dbReference>
<dbReference type="Gene3D" id="3.90.190.10">
    <property type="entry name" value="Protein tyrosine phosphatase superfamily"/>
    <property type="match status" value="2"/>
</dbReference>
<dbReference type="PROSITE" id="PS00383">
    <property type="entry name" value="TYR_PHOSPHATASE_1"/>
    <property type="match status" value="1"/>
</dbReference>
<evidence type="ECO:0000313" key="9">
    <source>
        <dbReference type="Proteomes" id="UP000076722"/>
    </source>
</evidence>
<dbReference type="InterPro" id="IPR029021">
    <property type="entry name" value="Prot-tyrosine_phosphatase-like"/>
</dbReference>
<evidence type="ECO:0000256" key="5">
    <source>
        <dbReference type="SAM" id="MobiDB-lite"/>
    </source>
</evidence>
<dbReference type="InterPro" id="IPR000387">
    <property type="entry name" value="Tyr_Pase_dom"/>
</dbReference>
<evidence type="ECO:0000259" key="6">
    <source>
        <dbReference type="PROSITE" id="PS50054"/>
    </source>
</evidence>
<gene>
    <name evidence="8" type="ORF">SISNIDRAFT_447334</name>
</gene>
<evidence type="ECO:0000256" key="1">
    <source>
        <dbReference type="ARBA" id="ARBA00008601"/>
    </source>
</evidence>
<feature type="compositionally biased region" description="Low complexity" evidence="5">
    <location>
        <begin position="393"/>
        <end position="404"/>
    </location>
</feature>
<dbReference type="SUPFAM" id="SSF52799">
    <property type="entry name" value="(Phosphotyrosine protein) phosphatases II"/>
    <property type="match status" value="2"/>
</dbReference>
<dbReference type="InterPro" id="IPR020422">
    <property type="entry name" value="TYR_PHOSPHATASE_DUAL_dom"/>
</dbReference>
<comment type="similarity">
    <text evidence="1">Belongs to the protein-tyrosine phosphatase family. Non-receptor class dual specificity subfamily.</text>
</comment>
<evidence type="ECO:0000256" key="2">
    <source>
        <dbReference type="ARBA" id="ARBA00013064"/>
    </source>
</evidence>
<protein>
    <recommendedName>
        <fullName evidence="2">protein-tyrosine-phosphatase</fullName>
        <ecNumber evidence="2">3.1.3.48</ecNumber>
    </recommendedName>
</protein>
<dbReference type="EC" id="3.1.3.48" evidence="2"/>
<dbReference type="STRING" id="1314777.A0A164MM67"/>
<dbReference type="EMBL" id="KV419465">
    <property type="protein sequence ID" value="KZS86843.1"/>
    <property type="molecule type" value="Genomic_DNA"/>
</dbReference>
<dbReference type="Proteomes" id="UP000076722">
    <property type="component" value="Unassembled WGS sequence"/>
</dbReference>
<accession>A0A164MM67</accession>
<evidence type="ECO:0000256" key="3">
    <source>
        <dbReference type="ARBA" id="ARBA00022801"/>
    </source>
</evidence>
<sequence length="435" mass="48220">MLAGADLTRPPRRPTFIMSIRTGISTILEDKLYLGSLSSALRLNIGSPTSSIPPSLDASSSSPTNPLQITHIVSVCPEFPSTGPHHLSIPVQDIPEEDLLIHLPKICAFIQDAIEKGGRVLVHCVMGISRSTTAICAYLMWSRQISANKALLFVKKRRSQVHPNAGFLRQLLLFELCSYKPTPHHPVYVEFQKEQEALRLLIEEDSLFGFEAGPPEKVDDGIYIADGLPDDPERASNILKDLGITHVLAIRPSTSLLDSSTVNELEINFKESRPEDLVLQLPAACDFIDSALNQTPSGRILIHSWTESRLCLFLCAFYMRSRKTDASRAFEMIEIARPLFNPDKNFLAQLELFSSCAYKPTQTHPLVLEFIEKSPLPRYQKLRIAFDEKAKDGSNGTGTTNASGKLKNGVNGKSSVRNERAWGASMGAIRARWAE</sequence>
<dbReference type="OrthoDB" id="2017893at2759"/>
<dbReference type="PANTHER" id="PTHR45848:SF4">
    <property type="entry name" value="DUAL SPECIFICITY PROTEIN PHOSPHATASE 12"/>
    <property type="match status" value="1"/>
</dbReference>
<feature type="region of interest" description="Disordered" evidence="5">
    <location>
        <begin position="390"/>
        <end position="413"/>
    </location>
</feature>
<keyword evidence="3" id="KW-0378">Hydrolase</keyword>
<dbReference type="InterPro" id="IPR016130">
    <property type="entry name" value="Tyr_Pase_AS"/>
</dbReference>
<dbReference type="SMART" id="SM00195">
    <property type="entry name" value="DSPc"/>
    <property type="match status" value="2"/>
</dbReference>
<evidence type="ECO:0000259" key="7">
    <source>
        <dbReference type="PROSITE" id="PS50056"/>
    </source>
</evidence>
<organism evidence="8 9">
    <name type="scientific">Sistotremastrum niveocremeum HHB9708</name>
    <dbReference type="NCBI Taxonomy" id="1314777"/>
    <lineage>
        <taxon>Eukaryota</taxon>
        <taxon>Fungi</taxon>
        <taxon>Dikarya</taxon>
        <taxon>Basidiomycota</taxon>
        <taxon>Agaricomycotina</taxon>
        <taxon>Agaricomycetes</taxon>
        <taxon>Sistotremastrales</taxon>
        <taxon>Sistotremastraceae</taxon>
        <taxon>Sertulicium</taxon>
        <taxon>Sertulicium niveocremeum</taxon>
    </lineage>
</organism>
<dbReference type="GO" id="GO:0004725">
    <property type="term" value="F:protein tyrosine phosphatase activity"/>
    <property type="evidence" value="ECO:0007669"/>
    <property type="project" value="UniProtKB-EC"/>
</dbReference>
<keyword evidence="9" id="KW-1185">Reference proteome</keyword>
<keyword evidence="4" id="KW-0904">Protein phosphatase</keyword>
<dbReference type="PROSITE" id="PS50056">
    <property type="entry name" value="TYR_PHOSPHATASE_2"/>
    <property type="match status" value="1"/>
</dbReference>
<name>A0A164MM67_9AGAM</name>
<dbReference type="Pfam" id="PF00782">
    <property type="entry name" value="DSPc"/>
    <property type="match status" value="2"/>
</dbReference>
<dbReference type="AlphaFoldDB" id="A0A164MM67"/>
<proteinExistence type="inferred from homology"/>
<feature type="domain" description="Tyrosine-protein phosphatase" evidence="6">
    <location>
        <begin position="23"/>
        <end position="180"/>
    </location>
</feature>
<reference evidence="8 9" key="1">
    <citation type="journal article" date="2016" name="Mol. Biol. Evol.">
        <title>Comparative Genomics of Early-Diverging Mushroom-Forming Fungi Provides Insights into the Origins of Lignocellulose Decay Capabilities.</title>
        <authorList>
            <person name="Nagy L.G."/>
            <person name="Riley R."/>
            <person name="Tritt A."/>
            <person name="Adam C."/>
            <person name="Daum C."/>
            <person name="Floudas D."/>
            <person name="Sun H."/>
            <person name="Yadav J.S."/>
            <person name="Pangilinan J."/>
            <person name="Larsson K.H."/>
            <person name="Matsuura K."/>
            <person name="Barry K."/>
            <person name="Labutti K."/>
            <person name="Kuo R."/>
            <person name="Ohm R.A."/>
            <person name="Bhattacharya S.S."/>
            <person name="Shirouzu T."/>
            <person name="Yoshinaga Y."/>
            <person name="Martin F.M."/>
            <person name="Grigoriev I.V."/>
            <person name="Hibbett D.S."/>
        </authorList>
    </citation>
    <scope>NUCLEOTIDE SEQUENCE [LARGE SCALE GENOMIC DNA]</scope>
    <source>
        <strain evidence="8 9">HHB9708</strain>
    </source>
</reference>